<feature type="transmembrane region" description="Helical" evidence="1">
    <location>
        <begin position="218"/>
        <end position="236"/>
    </location>
</feature>
<dbReference type="EMBL" id="JACXAI010000001">
    <property type="protein sequence ID" value="MBD1378694.1"/>
    <property type="molecule type" value="Genomic_DNA"/>
</dbReference>
<accession>A0A926RZ46</accession>
<comment type="caution">
    <text evidence="3">The sequence shown here is derived from an EMBL/GenBank/DDBJ whole genome shotgun (WGS) entry which is preliminary data.</text>
</comment>
<dbReference type="Proteomes" id="UP000626844">
    <property type="component" value="Unassembled WGS sequence"/>
</dbReference>
<dbReference type="GO" id="GO:0008237">
    <property type="term" value="F:metallopeptidase activity"/>
    <property type="evidence" value="ECO:0007669"/>
    <property type="project" value="UniProtKB-KW"/>
</dbReference>
<dbReference type="GO" id="GO:0080120">
    <property type="term" value="P:CAAX-box protein maturation"/>
    <property type="evidence" value="ECO:0007669"/>
    <property type="project" value="UniProtKB-ARBA"/>
</dbReference>
<reference evidence="3" key="1">
    <citation type="submission" date="2020-09" db="EMBL/GenBank/DDBJ databases">
        <title>A novel bacterium of genus Bacillus, isolated from South China Sea.</title>
        <authorList>
            <person name="Huang H."/>
            <person name="Mo K."/>
            <person name="Hu Y."/>
        </authorList>
    </citation>
    <scope>NUCLEOTIDE SEQUENCE</scope>
    <source>
        <strain evidence="3">IB182487</strain>
    </source>
</reference>
<keyword evidence="4" id="KW-1185">Reference proteome</keyword>
<feature type="domain" description="CAAX prenyl protease 2/Lysostaphin resistance protein A-like" evidence="2">
    <location>
        <begin position="164"/>
        <end position="255"/>
    </location>
</feature>
<feature type="transmembrane region" description="Helical" evidence="1">
    <location>
        <begin position="161"/>
        <end position="179"/>
    </location>
</feature>
<gene>
    <name evidence="3" type="ORF">IC621_00490</name>
</gene>
<evidence type="ECO:0000259" key="2">
    <source>
        <dbReference type="Pfam" id="PF02517"/>
    </source>
</evidence>
<keyword evidence="1" id="KW-0472">Membrane</keyword>
<evidence type="ECO:0000313" key="3">
    <source>
        <dbReference type="EMBL" id="MBD1378694.1"/>
    </source>
</evidence>
<keyword evidence="3" id="KW-0482">Metalloprotease</keyword>
<feature type="transmembrane region" description="Helical" evidence="1">
    <location>
        <begin position="137"/>
        <end position="154"/>
    </location>
</feature>
<feature type="transmembrane region" description="Helical" evidence="1">
    <location>
        <begin position="6"/>
        <end position="24"/>
    </location>
</feature>
<keyword evidence="1" id="KW-0812">Transmembrane</keyword>
<feature type="transmembrane region" description="Helical" evidence="1">
    <location>
        <begin position="52"/>
        <end position="72"/>
    </location>
</feature>
<sequence length="266" mass="30875">MLKNNFVFENLVCLILFTSIVIVLQIHHVYLLIIWSLFSAFCLMTFSMNRKLFIVTTFFFGIGYYLYLTIGTSSIIQRMEMKAILDRILLVFILIPLLIIPFIRRTPFILYWHKPDWNNTIYFPGIWSGFHQIKIKYFLFIAITINFLGLLPFYTENNLSTIGNIILIAVLFSIINAVLEELIWRGFLLSQFSEFLGDKWAVTVTSLGFGFQHYSLGFSWPTCLFFSIGGFFYGGLTIKSKSIIPAIIWHFVLNILMVLSGIITFD</sequence>
<feature type="transmembrane region" description="Helical" evidence="1">
    <location>
        <begin position="84"/>
        <end position="103"/>
    </location>
</feature>
<evidence type="ECO:0000256" key="1">
    <source>
        <dbReference type="SAM" id="Phobius"/>
    </source>
</evidence>
<name>A0A926RZ46_9BACI</name>
<dbReference type="InterPro" id="IPR003675">
    <property type="entry name" value="Rce1/LyrA-like_dom"/>
</dbReference>
<keyword evidence="1" id="KW-1133">Transmembrane helix</keyword>
<keyword evidence="3" id="KW-0378">Hydrolase</keyword>
<organism evidence="3 4">
    <name type="scientific">Metabacillus arenae</name>
    <dbReference type="NCBI Taxonomy" id="2771434"/>
    <lineage>
        <taxon>Bacteria</taxon>
        <taxon>Bacillati</taxon>
        <taxon>Bacillota</taxon>
        <taxon>Bacilli</taxon>
        <taxon>Bacillales</taxon>
        <taxon>Bacillaceae</taxon>
        <taxon>Metabacillus</taxon>
    </lineage>
</organism>
<evidence type="ECO:0000313" key="4">
    <source>
        <dbReference type="Proteomes" id="UP000626844"/>
    </source>
</evidence>
<proteinExistence type="predicted"/>
<dbReference type="RefSeq" id="WP_191154673.1">
    <property type="nucleotide sequence ID" value="NZ_JACXAI010000001.1"/>
</dbReference>
<dbReference type="AlphaFoldDB" id="A0A926RZ46"/>
<feature type="transmembrane region" description="Helical" evidence="1">
    <location>
        <begin position="243"/>
        <end position="265"/>
    </location>
</feature>
<dbReference type="GO" id="GO:0004175">
    <property type="term" value="F:endopeptidase activity"/>
    <property type="evidence" value="ECO:0007669"/>
    <property type="project" value="UniProtKB-ARBA"/>
</dbReference>
<keyword evidence="3" id="KW-0645">Protease</keyword>
<protein>
    <submittedName>
        <fullName evidence="3">CPBP family intramembrane metalloprotease</fullName>
    </submittedName>
</protein>
<dbReference type="Pfam" id="PF02517">
    <property type="entry name" value="Rce1-like"/>
    <property type="match status" value="1"/>
</dbReference>